<comment type="caution">
    <text evidence="1">The sequence shown here is derived from an EMBL/GenBank/DDBJ whole genome shotgun (WGS) entry which is preliminary data.</text>
</comment>
<keyword evidence="2" id="KW-1185">Reference proteome</keyword>
<organism evidence="1 2">
    <name type="scientific">Vreelandella maris</name>
    <dbReference type="NCBI Taxonomy" id="2729617"/>
    <lineage>
        <taxon>Bacteria</taxon>
        <taxon>Pseudomonadati</taxon>
        <taxon>Pseudomonadota</taxon>
        <taxon>Gammaproteobacteria</taxon>
        <taxon>Oceanospirillales</taxon>
        <taxon>Halomonadaceae</taxon>
        <taxon>Vreelandella</taxon>
    </lineage>
</organism>
<dbReference type="AlphaFoldDB" id="A0A7Y6RCW3"/>
<name>A0A7Y6RCW3_9GAMM</name>
<sequence>MTVETIKDILELTRRLHANLADKLKCAAKDAQQEKLRMLLDYLSQHEQELSRAIALSEKDTEKAVLQTWCAEYFDKHPFKLETLGNLDFANMSTGDVMRSLLAVHDRIIDLYRYLSTRAEVSSTEELLNGLLALEQHEIMRMIRDAEKLEDL</sequence>
<gene>
    <name evidence="1" type="ORF">HUO07_10505</name>
</gene>
<dbReference type="RefSeq" id="WP_176303517.1">
    <property type="nucleotide sequence ID" value="NZ_JABWCV010000010.1"/>
</dbReference>
<proteinExistence type="predicted"/>
<accession>A0A7Y6RCW3</accession>
<evidence type="ECO:0000313" key="2">
    <source>
        <dbReference type="Proteomes" id="UP000589984"/>
    </source>
</evidence>
<dbReference type="Proteomes" id="UP000589984">
    <property type="component" value="Unassembled WGS sequence"/>
</dbReference>
<protein>
    <recommendedName>
        <fullName evidence="3">ATPase</fullName>
    </recommendedName>
</protein>
<evidence type="ECO:0008006" key="3">
    <source>
        <dbReference type="Google" id="ProtNLM"/>
    </source>
</evidence>
<reference evidence="1 2" key="1">
    <citation type="submission" date="2020-06" db="EMBL/GenBank/DDBJ databases">
        <title>Halomonas sp. QX-1 draft genome sequence.</title>
        <authorList>
            <person name="Qiu X."/>
        </authorList>
    </citation>
    <scope>NUCLEOTIDE SEQUENCE [LARGE SCALE GENOMIC DNA]</scope>
    <source>
        <strain evidence="1 2">QX-1</strain>
    </source>
</reference>
<evidence type="ECO:0000313" key="1">
    <source>
        <dbReference type="EMBL" id="NVF14598.1"/>
    </source>
</evidence>
<dbReference type="EMBL" id="JABWCV010000010">
    <property type="protein sequence ID" value="NVF14598.1"/>
    <property type="molecule type" value="Genomic_DNA"/>
</dbReference>